<proteinExistence type="predicted"/>
<name>A0A1F5ZP16_9BACT</name>
<evidence type="ECO:0000256" key="1">
    <source>
        <dbReference type="SAM" id="Phobius"/>
    </source>
</evidence>
<organism evidence="2 3">
    <name type="scientific">Candidatus Gottesmanbacteria bacterium RIFCSPHIGHO2_01_FULL_39_10</name>
    <dbReference type="NCBI Taxonomy" id="1798375"/>
    <lineage>
        <taxon>Bacteria</taxon>
        <taxon>Candidatus Gottesmaniibacteriota</taxon>
    </lineage>
</organism>
<keyword evidence="1" id="KW-1133">Transmembrane helix</keyword>
<evidence type="ECO:0000313" key="2">
    <source>
        <dbReference type="EMBL" id="OGG14250.1"/>
    </source>
</evidence>
<dbReference type="STRING" id="1798375.A2773_06555"/>
<dbReference type="EMBL" id="MFJE01000022">
    <property type="protein sequence ID" value="OGG14250.1"/>
    <property type="molecule type" value="Genomic_DNA"/>
</dbReference>
<reference evidence="2 3" key="1">
    <citation type="journal article" date="2016" name="Nat. Commun.">
        <title>Thousands of microbial genomes shed light on interconnected biogeochemical processes in an aquifer system.</title>
        <authorList>
            <person name="Anantharaman K."/>
            <person name="Brown C.T."/>
            <person name="Hug L.A."/>
            <person name="Sharon I."/>
            <person name="Castelle C.J."/>
            <person name="Probst A.J."/>
            <person name="Thomas B.C."/>
            <person name="Singh A."/>
            <person name="Wilkins M.J."/>
            <person name="Karaoz U."/>
            <person name="Brodie E.L."/>
            <person name="Williams K.H."/>
            <person name="Hubbard S.S."/>
            <person name="Banfield J.F."/>
        </authorList>
    </citation>
    <scope>NUCLEOTIDE SEQUENCE [LARGE SCALE GENOMIC DNA]</scope>
</reference>
<comment type="caution">
    <text evidence="2">The sequence shown here is derived from an EMBL/GenBank/DDBJ whole genome shotgun (WGS) entry which is preliminary data.</text>
</comment>
<feature type="transmembrane region" description="Helical" evidence="1">
    <location>
        <begin position="6"/>
        <end position="25"/>
    </location>
</feature>
<dbReference type="Proteomes" id="UP000177383">
    <property type="component" value="Unassembled WGS sequence"/>
</dbReference>
<accession>A0A1F5ZP16</accession>
<sequence length="215" mass="23336">MKSESYTHIVITLLLFVIAGNLLILDLKVFSQKTNSPLNNAISISPTSSPLSPIADNLSCPQSCLTLISQTAKTPTSAPSINTTIITTSSTEPTERELYIPLGSGATAKSDWDDLTTTDTLIDTSKYGTIKEAYFNVILKNPSKTGDAQARLYNVTDKHPVWNSEVRMDSLSEKQLASPKISLDTGSKLYRVQAKSGLSAQITIDNAKLRLITLE</sequence>
<keyword evidence="1" id="KW-0812">Transmembrane</keyword>
<protein>
    <submittedName>
        <fullName evidence="2">Uncharacterized protein</fullName>
    </submittedName>
</protein>
<dbReference type="AlphaFoldDB" id="A0A1F5ZP16"/>
<keyword evidence="1" id="KW-0472">Membrane</keyword>
<gene>
    <name evidence="2" type="ORF">A2773_06555</name>
</gene>
<evidence type="ECO:0000313" key="3">
    <source>
        <dbReference type="Proteomes" id="UP000177383"/>
    </source>
</evidence>